<keyword evidence="1" id="KW-0472">Membrane</keyword>
<protein>
    <submittedName>
        <fullName evidence="2">Uncharacterized protein</fullName>
    </submittedName>
</protein>
<evidence type="ECO:0000313" key="2">
    <source>
        <dbReference type="EMBL" id="NMX98582.1"/>
    </source>
</evidence>
<keyword evidence="1" id="KW-1133">Transmembrane helix</keyword>
<keyword evidence="1" id="KW-0812">Transmembrane</keyword>
<dbReference type="AlphaFoldDB" id="A0A0R3A8D4"/>
<dbReference type="EMBL" id="JAAQWE010000018">
    <property type="protein sequence ID" value="NMX98582.1"/>
    <property type="molecule type" value="Genomic_DNA"/>
</dbReference>
<feature type="transmembrane region" description="Helical" evidence="1">
    <location>
        <begin position="43"/>
        <end position="62"/>
    </location>
</feature>
<sequence length="87" mass="10013">MRPSTKRPFAARSWMIALFIGLVFAGLECGLRFEIKDIYVTDVPSWLDLTLLLGGYLFVFCLKPIQKTVQRKMCQRAAPGEHRRTTH</sequence>
<evidence type="ECO:0000256" key="1">
    <source>
        <dbReference type="SAM" id="Phobius"/>
    </source>
</evidence>
<gene>
    <name evidence="2" type="ORF">HBO43_18465</name>
</gene>
<dbReference type="OrthoDB" id="7029570at2"/>
<dbReference type="Proteomes" id="UP000552560">
    <property type="component" value="Unassembled WGS sequence"/>
</dbReference>
<name>A0A0R3A8D4_PSEVE</name>
<reference evidence="2 3" key="1">
    <citation type="journal article" date="2020" name="Front. Microbiol.">
        <title>Genetic Organization of the aprX-lipA2 Operon Affects the Proteolytic Potential of Pseudomonas Species in Milk.</title>
        <authorList>
            <person name="Maier C."/>
            <person name="Huptas C."/>
            <person name="von Neubeck M."/>
            <person name="Scherer S."/>
            <person name="Wenning M."/>
            <person name="Lucking G."/>
        </authorList>
    </citation>
    <scope>NUCLEOTIDE SEQUENCE [LARGE SCALE GENOMIC DNA]</scope>
    <source>
        <strain evidence="2 3">WS 4671</strain>
    </source>
</reference>
<evidence type="ECO:0000313" key="3">
    <source>
        <dbReference type="Proteomes" id="UP000552560"/>
    </source>
</evidence>
<dbReference type="GeneID" id="47557726"/>
<organism evidence="2 3">
    <name type="scientific">Pseudomonas veronii</name>
    <dbReference type="NCBI Taxonomy" id="76761"/>
    <lineage>
        <taxon>Bacteria</taxon>
        <taxon>Pseudomonadati</taxon>
        <taxon>Pseudomonadota</taxon>
        <taxon>Gammaproteobacteria</taxon>
        <taxon>Pseudomonadales</taxon>
        <taxon>Pseudomonadaceae</taxon>
        <taxon>Pseudomonas</taxon>
    </lineage>
</organism>
<accession>A0A0R3A8D4</accession>
<proteinExistence type="predicted"/>
<dbReference type="RefSeq" id="WP_046382646.1">
    <property type="nucleotide sequence ID" value="NZ_CBDFBJ010000181.1"/>
</dbReference>
<dbReference type="KEGG" id="pvr:PverR02_21435"/>
<comment type="caution">
    <text evidence="2">The sequence shown here is derived from an EMBL/GenBank/DDBJ whole genome shotgun (WGS) entry which is preliminary data.</text>
</comment>